<dbReference type="AlphaFoldDB" id="A0AAV2QXM0"/>
<name>A0AAV2QXM0_MEGNR</name>
<keyword evidence="2" id="KW-1185">Reference proteome</keyword>
<sequence length="99" mass="11729">MCQPRETVTETMTSKILETVTQIVTSPTIVTATEKTLQTVHKTLYSTETVVETHSFSYPSYVTETRRHYVTIYDPDLHHYRAHWNESPRRKYGHIRRYP</sequence>
<proteinExistence type="predicted"/>
<protein>
    <submittedName>
        <fullName evidence="1">Uncharacterized protein</fullName>
    </submittedName>
</protein>
<organism evidence="1 2">
    <name type="scientific">Meganyctiphanes norvegica</name>
    <name type="common">Northern krill</name>
    <name type="synonym">Thysanopoda norvegica</name>
    <dbReference type="NCBI Taxonomy" id="48144"/>
    <lineage>
        <taxon>Eukaryota</taxon>
        <taxon>Metazoa</taxon>
        <taxon>Ecdysozoa</taxon>
        <taxon>Arthropoda</taxon>
        <taxon>Crustacea</taxon>
        <taxon>Multicrustacea</taxon>
        <taxon>Malacostraca</taxon>
        <taxon>Eumalacostraca</taxon>
        <taxon>Eucarida</taxon>
        <taxon>Euphausiacea</taxon>
        <taxon>Euphausiidae</taxon>
        <taxon>Meganyctiphanes</taxon>
    </lineage>
</organism>
<dbReference type="EMBL" id="CAXKWB010010853">
    <property type="protein sequence ID" value="CAL4099405.1"/>
    <property type="molecule type" value="Genomic_DNA"/>
</dbReference>
<comment type="caution">
    <text evidence="1">The sequence shown here is derived from an EMBL/GenBank/DDBJ whole genome shotgun (WGS) entry which is preliminary data.</text>
</comment>
<dbReference type="Proteomes" id="UP001497623">
    <property type="component" value="Unassembled WGS sequence"/>
</dbReference>
<evidence type="ECO:0000313" key="2">
    <source>
        <dbReference type="Proteomes" id="UP001497623"/>
    </source>
</evidence>
<gene>
    <name evidence="1" type="ORF">MNOR_LOCUS16474</name>
</gene>
<accession>A0AAV2QXM0</accession>
<reference evidence="1 2" key="1">
    <citation type="submission" date="2024-05" db="EMBL/GenBank/DDBJ databases">
        <authorList>
            <person name="Wallberg A."/>
        </authorList>
    </citation>
    <scope>NUCLEOTIDE SEQUENCE [LARGE SCALE GENOMIC DNA]</scope>
</reference>
<evidence type="ECO:0000313" key="1">
    <source>
        <dbReference type="EMBL" id="CAL4099405.1"/>
    </source>
</evidence>